<reference evidence="8" key="1">
    <citation type="journal article" date="2019" name="Int. J. Syst. Evol. Microbiol.">
        <title>The Global Catalogue of Microorganisms (GCM) 10K type strain sequencing project: providing services to taxonomists for standard genome sequencing and annotation.</title>
        <authorList>
            <consortium name="The Broad Institute Genomics Platform"/>
            <consortium name="The Broad Institute Genome Sequencing Center for Infectious Disease"/>
            <person name="Wu L."/>
            <person name="Ma J."/>
        </authorList>
    </citation>
    <scope>NUCLEOTIDE SEQUENCE [LARGE SCALE GENOMIC DNA]</scope>
    <source>
        <strain evidence="8">JCM 18956</strain>
    </source>
</reference>
<dbReference type="Gene3D" id="3.30.565.10">
    <property type="entry name" value="Histidine kinase-like ATPase, C-terminal domain"/>
    <property type="match status" value="1"/>
</dbReference>
<evidence type="ECO:0000313" key="7">
    <source>
        <dbReference type="EMBL" id="GAA4677133.1"/>
    </source>
</evidence>
<evidence type="ECO:0000313" key="8">
    <source>
        <dbReference type="Proteomes" id="UP001501295"/>
    </source>
</evidence>
<keyword evidence="1" id="KW-0808">Transferase</keyword>
<keyword evidence="5" id="KW-1133">Transmembrane helix</keyword>
<dbReference type="Pfam" id="PF02518">
    <property type="entry name" value="HATPase_c"/>
    <property type="match status" value="1"/>
</dbReference>
<keyword evidence="5" id="KW-0472">Membrane</keyword>
<keyword evidence="8" id="KW-1185">Reference proteome</keyword>
<feature type="transmembrane region" description="Helical" evidence="5">
    <location>
        <begin position="130"/>
        <end position="148"/>
    </location>
</feature>
<feature type="transmembrane region" description="Helical" evidence="5">
    <location>
        <begin position="105"/>
        <end position="123"/>
    </location>
</feature>
<dbReference type="SUPFAM" id="SSF55874">
    <property type="entry name" value="ATPase domain of HSP90 chaperone/DNA topoisomerase II/histidine kinase"/>
    <property type="match status" value="1"/>
</dbReference>
<feature type="domain" description="Histidine kinase/HSP90-like ATPase" evidence="6">
    <location>
        <begin position="305"/>
        <end position="393"/>
    </location>
</feature>
<gene>
    <name evidence="7" type="ORF">GCM10025780_22240</name>
</gene>
<evidence type="ECO:0000256" key="4">
    <source>
        <dbReference type="SAM" id="MobiDB-lite"/>
    </source>
</evidence>
<evidence type="ECO:0000259" key="6">
    <source>
        <dbReference type="Pfam" id="PF02518"/>
    </source>
</evidence>
<keyword evidence="2" id="KW-0418">Kinase</keyword>
<comment type="caution">
    <text evidence="7">The sequence shown here is derived from an EMBL/GenBank/DDBJ whole genome shotgun (WGS) entry which is preliminary data.</text>
</comment>
<proteinExistence type="predicted"/>
<organism evidence="7 8">
    <name type="scientific">Frondihabitans cladoniiphilus</name>
    <dbReference type="NCBI Taxonomy" id="715785"/>
    <lineage>
        <taxon>Bacteria</taxon>
        <taxon>Bacillati</taxon>
        <taxon>Actinomycetota</taxon>
        <taxon>Actinomycetes</taxon>
        <taxon>Micrococcales</taxon>
        <taxon>Microbacteriaceae</taxon>
        <taxon>Frondihabitans</taxon>
    </lineage>
</organism>
<dbReference type="RefSeq" id="WP_345375946.1">
    <property type="nucleotide sequence ID" value="NZ_BAABLM010000004.1"/>
</dbReference>
<name>A0ABP8VZK5_9MICO</name>
<dbReference type="InterPro" id="IPR036890">
    <property type="entry name" value="HATPase_C_sf"/>
</dbReference>
<feature type="transmembrane region" description="Helical" evidence="5">
    <location>
        <begin position="49"/>
        <end position="66"/>
    </location>
</feature>
<dbReference type="Proteomes" id="UP001501295">
    <property type="component" value="Unassembled WGS sequence"/>
</dbReference>
<sequence>MLLGLPNHLAPQSSARAIARACHAIALVLLAAGAIVLLCAQLSRSSLILWPALLALLPMVGLVLLVERVRSTLSTIAYLVIGGAAVYVYAVTVLSQISSVNSSDAFTVALPKLALVMVGGSGASSRRGPLWATVGLIAGEVATQIAVAETGSLPRVDVTTLLGYLLIMITMGGSLVARERAYREQPNLHRAAREEQMSTMRLEIEQQASALVHDTVLSHLAAISLAEPGPLDPALRTAMQEDLSTLVGQEWLSEAEADVDAAHRGWDESPLALAVEQARRQGLEVAVTGDVSAISRLNPARGTALALAATQCFANVLKHSGTTKAELVTFSSDTDVTVMIIDDGVGFSETETPSDRLGVRNSIRARIERAGGTVQIWSQPGNGTSVMLGLPADRSPLARQSAPGTGREPERPSGPSYPESAA</sequence>
<evidence type="ECO:0000256" key="5">
    <source>
        <dbReference type="SAM" id="Phobius"/>
    </source>
</evidence>
<keyword evidence="5" id="KW-0812">Transmembrane</keyword>
<dbReference type="PANTHER" id="PTHR24421">
    <property type="entry name" value="NITRATE/NITRITE SENSOR PROTEIN NARX-RELATED"/>
    <property type="match status" value="1"/>
</dbReference>
<feature type="transmembrane region" description="Helical" evidence="5">
    <location>
        <begin position="21"/>
        <end position="43"/>
    </location>
</feature>
<feature type="region of interest" description="Disordered" evidence="4">
    <location>
        <begin position="378"/>
        <end position="422"/>
    </location>
</feature>
<dbReference type="InterPro" id="IPR003594">
    <property type="entry name" value="HATPase_dom"/>
</dbReference>
<accession>A0ABP8VZK5</accession>
<evidence type="ECO:0000256" key="3">
    <source>
        <dbReference type="ARBA" id="ARBA00023012"/>
    </source>
</evidence>
<evidence type="ECO:0000256" key="1">
    <source>
        <dbReference type="ARBA" id="ARBA00022679"/>
    </source>
</evidence>
<evidence type="ECO:0000256" key="2">
    <source>
        <dbReference type="ARBA" id="ARBA00022777"/>
    </source>
</evidence>
<dbReference type="InterPro" id="IPR050482">
    <property type="entry name" value="Sensor_HK_TwoCompSys"/>
</dbReference>
<feature type="transmembrane region" description="Helical" evidence="5">
    <location>
        <begin position="160"/>
        <end position="177"/>
    </location>
</feature>
<feature type="transmembrane region" description="Helical" evidence="5">
    <location>
        <begin position="78"/>
        <end position="99"/>
    </location>
</feature>
<protein>
    <recommendedName>
        <fullName evidence="6">Histidine kinase/HSP90-like ATPase domain-containing protein</fullName>
    </recommendedName>
</protein>
<keyword evidence="3" id="KW-0902">Two-component regulatory system</keyword>
<dbReference type="EMBL" id="BAABLM010000004">
    <property type="protein sequence ID" value="GAA4677133.1"/>
    <property type="molecule type" value="Genomic_DNA"/>
</dbReference>